<gene>
    <name evidence="2" type="ORF">DPMN_050928</name>
</gene>
<accession>A0A9D4HPR9</accession>
<name>A0A9D4HPR9_DREPO</name>
<protein>
    <submittedName>
        <fullName evidence="2">Uncharacterized protein</fullName>
    </submittedName>
</protein>
<feature type="transmembrane region" description="Helical" evidence="1">
    <location>
        <begin position="58"/>
        <end position="79"/>
    </location>
</feature>
<evidence type="ECO:0000256" key="1">
    <source>
        <dbReference type="SAM" id="Phobius"/>
    </source>
</evidence>
<reference evidence="2" key="2">
    <citation type="submission" date="2020-11" db="EMBL/GenBank/DDBJ databases">
        <authorList>
            <person name="McCartney M.A."/>
            <person name="Auch B."/>
            <person name="Kono T."/>
            <person name="Mallez S."/>
            <person name="Becker A."/>
            <person name="Gohl D.M."/>
            <person name="Silverstein K.A.T."/>
            <person name="Koren S."/>
            <person name="Bechman K.B."/>
            <person name="Herman A."/>
            <person name="Abrahante J.E."/>
            <person name="Garbe J."/>
        </authorList>
    </citation>
    <scope>NUCLEOTIDE SEQUENCE</scope>
    <source>
        <strain evidence="2">Duluth1</strain>
        <tissue evidence="2">Whole animal</tissue>
    </source>
</reference>
<feature type="transmembrane region" description="Helical" evidence="1">
    <location>
        <begin position="28"/>
        <end position="46"/>
    </location>
</feature>
<evidence type="ECO:0000313" key="2">
    <source>
        <dbReference type="EMBL" id="KAH3725098.1"/>
    </source>
</evidence>
<dbReference type="Gene3D" id="1.20.1070.10">
    <property type="entry name" value="Rhodopsin 7-helix transmembrane proteins"/>
    <property type="match status" value="1"/>
</dbReference>
<dbReference type="Proteomes" id="UP000828390">
    <property type="component" value="Unassembled WGS sequence"/>
</dbReference>
<keyword evidence="1" id="KW-0812">Transmembrane</keyword>
<evidence type="ECO:0000313" key="3">
    <source>
        <dbReference type="Proteomes" id="UP000828390"/>
    </source>
</evidence>
<proteinExistence type="predicted"/>
<keyword evidence="1" id="KW-1133">Transmembrane helix</keyword>
<keyword evidence="1" id="KW-0472">Membrane</keyword>
<dbReference type="AlphaFoldDB" id="A0A9D4HPR9"/>
<keyword evidence="3" id="KW-1185">Reference proteome</keyword>
<comment type="caution">
    <text evidence="2">The sequence shown here is derived from an EMBL/GenBank/DDBJ whole genome shotgun (WGS) entry which is preliminary data.</text>
</comment>
<dbReference type="EMBL" id="JAIWYP010000012">
    <property type="protein sequence ID" value="KAH3725098.1"/>
    <property type="molecule type" value="Genomic_DNA"/>
</dbReference>
<reference evidence="2" key="1">
    <citation type="journal article" date="2019" name="bioRxiv">
        <title>The Genome of the Zebra Mussel, Dreissena polymorpha: A Resource for Invasive Species Research.</title>
        <authorList>
            <person name="McCartney M.A."/>
            <person name="Auch B."/>
            <person name="Kono T."/>
            <person name="Mallez S."/>
            <person name="Zhang Y."/>
            <person name="Obille A."/>
            <person name="Becker A."/>
            <person name="Abrahante J.E."/>
            <person name="Garbe J."/>
            <person name="Badalamenti J.P."/>
            <person name="Herman A."/>
            <person name="Mangelson H."/>
            <person name="Liachko I."/>
            <person name="Sullivan S."/>
            <person name="Sone E.D."/>
            <person name="Koren S."/>
            <person name="Silverstein K.A.T."/>
            <person name="Beckman K.B."/>
            <person name="Gohl D.M."/>
        </authorList>
    </citation>
    <scope>NUCLEOTIDE SEQUENCE</scope>
    <source>
        <strain evidence="2">Duluth1</strain>
        <tissue evidence="2">Whole animal</tissue>
    </source>
</reference>
<sequence>MRFDILLFAIVLQNVCKAIAVIQHYIFIVVFFLMLAEGFMITYLVLSPFRKRRIVVPFIIAAYAVLRYTFLKITCWLFFECGLINRGKIAPFC</sequence>
<organism evidence="2 3">
    <name type="scientific">Dreissena polymorpha</name>
    <name type="common">Zebra mussel</name>
    <name type="synonym">Mytilus polymorpha</name>
    <dbReference type="NCBI Taxonomy" id="45954"/>
    <lineage>
        <taxon>Eukaryota</taxon>
        <taxon>Metazoa</taxon>
        <taxon>Spiralia</taxon>
        <taxon>Lophotrochozoa</taxon>
        <taxon>Mollusca</taxon>
        <taxon>Bivalvia</taxon>
        <taxon>Autobranchia</taxon>
        <taxon>Heteroconchia</taxon>
        <taxon>Euheterodonta</taxon>
        <taxon>Imparidentia</taxon>
        <taxon>Neoheterodontei</taxon>
        <taxon>Myida</taxon>
        <taxon>Dreissenoidea</taxon>
        <taxon>Dreissenidae</taxon>
        <taxon>Dreissena</taxon>
    </lineage>
</organism>